<organism evidence="3 4">
    <name type="scientific">Brevifollis gellanilyticus</name>
    <dbReference type="NCBI Taxonomy" id="748831"/>
    <lineage>
        <taxon>Bacteria</taxon>
        <taxon>Pseudomonadati</taxon>
        <taxon>Verrucomicrobiota</taxon>
        <taxon>Verrucomicrobiia</taxon>
        <taxon>Verrucomicrobiales</taxon>
        <taxon>Verrucomicrobiaceae</taxon>
    </lineage>
</organism>
<dbReference type="RefSeq" id="WP_146855396.1">
    <property type="nucleotide sequence ID" value="NZ_BKAG01000064.1"/>
</dbReference>
<sequence>MKLLNLLLFALAIPALIHADATTQVLKWKDGKKAAFMLAFDDSAPSQLKNVVPELEKREIVGNFYLVTGNKLYASLQRRWEAAAKSPYVAIANHTFTHKGVNNAAELDPELAKCNEVLYTLKTDRTQPYLLGFGKPGGVPWKVTEEEWNAALAKHNLCNRPPFAGPPINYKSAEQTIATVDAAIAKGEMGHLDFHGVGEDWLVTPVEWFTALLDKLESVRDVVWITDVVSWHQYVTERDSAEVKTLKADLESITLELSCKADPKLYNLPLTLSTSVPADWKSCTVTQGASSASAAVVEGAVKYDALPGGGEIVLKKAP</sequence>
<dbReference type="EMBL" id="BKAG01000064">
    <property type="protein sequence ID" value="GEP45967.1"/>
    <property type="molecule type" value="Genomic_DNA"/>
</dbReference>
<feature type="domain" description="NodB homology" evidence="2">
    <location>
        <begin position="31"/>
        <end position="127"/>
    </location>
</feature>
<keyword evidence="1" id="KW-0732">Signal</keyword>
<proteinExistence type="predicted"/>
<dbReference type="Pfam" id="PF01522">
    <property type="entry name" value="Polysacc_deac_1"/>
    <property type="match status" value="1"/>
</dbReference>
<evidence type="ECO:0000259" key="2">
    <source>
        <dbReference type="Pfam" id="PF01522"/>
    </source>
</evidence>
<accession>A0A512MGU3</accession>
<evidence type="ECO:0000313" key="4">
    <source>
        <dbReference type="Proteomes" id="UP000321577"/>
    </source>
</evidence>
<dbReference type="OrthoDB" id="184768at2"/>
<dbReference type="GO" id="GO:0016810">
    <property type="term" value="F:hydrolase activity, acting on carbon-nitrogen (but not peptide) bonds"/>
    <property type="evidence" value="ECO:0007669"/>
    <property type="project" value="InterPro"/>
</dbReference>
<name>A0A512MGU3_9BACT</name>
<feature type="signal peptide" evidence="1">
    <location>
        <begin position="1"/>
        <end position="19"/>
    </location>
</feature>
<dbReference type="Proteomes" id="UP000321577">
    <property type="component" value="Unassembled WGS sequence"/>
</dbReference>
<gene>
    <name evidence="3" type="ORF">BGE01nite_52580</name>
</gene>
<dbReference type="Gene3D" id="3.20.20.370">
    <property type="entry name" value="Glycoside hydrolase/deacetylase"/>
    <property type="match status" value="1"/>
</dbReference>
<evidence type="ECO:0000256" key="1">
    <source>
        <dbReference type="SAM" id="SignalP"/>
    </source>
</evidence>
<dbReference type="SUPFAM" id="SSF88713">
    <property type="entry name" value="Glycoside hydrolase/deacetylase"/>
    <property type="match status" value="1"/>
</dbReference>
<protein>
    <recommendedName>
        <fullName evidence="2">NodB homology domain-containing protein</fullName>
    </recommendedName>
</protein>
<evidence type="ECO:0000313" key="3">
    <source>
        <dbReference type="EMBL" id="GEP45967.1"/>
    </source>
</evidence>
<dbReference type="InterPro" id="IPR011330">
    <property type="entry name" value="Glyco_hydro/deAcase_b/a-brl"/>
</dbReference>
<keyword evidence="4" id="KW-1185">Reference proteome</keyword>
<reference evidence="3 4" key="1">
    <citation type="submission" date="2019-07" db="EMBL/GenBank/DDBJ databases">
        <title>Whole genome shotgun sequence of Brevifollis gellanilyticus NBRC 108608.</title>
        <authorList>
            <person name="Hosoyama A."/>
            <person name="Uohara A."/>
            <person name="Ohji S."/>
            <person name="Ichikawa N."/>
        </authorList>
    </citation>
    <scope>NUCLEOTIDE SEQUENCE [LARGE SCALE GENOMIC DNA]</scope>
    <source>
        <strain evidence="3 4">NBRC 108608</strain>
    </source>
</reference>
<feature type="chain" id="PRO_5022217435" description="NodB homology domain-containing protein" evidence="1">
    <location>
        <begin position="20"/>
        <end position="318"/>
    </location>
</feature>
<dbReference type="InterPro" id="IPR002509">
    <property type="entry name" value="NODB_dom"/>
</dbReference>
<comment type="caution">
    <text evidence="3">The sequence shown here is derived from an EMBL/GenBank/DDBJ whole genome shotgun (WGS) entry which is preliminary data.</text>
</comment>
<dbReference type="AlphaFoldDB" id="A0A512MGU3"/>
<dbReference type="GO" id="GO:0005975">
    <property type="term" value="P:carbohydrate metabolic process"/>
    <property type="evidence" value="ECO:0007669"/>
    <property type="project" value="InterPro"/>
</dbReference>